<dbReference type="Gene3D" id="3.30.1360.120">
    <property type="entry name" value="Probable tRNA modification gtpase trme, domain 1"/>
    <property type="match status" value="1"/>
</dbReference>
<keyword evidence="5" id="KW-1185">Reference proteome</keyword>
<accession>A0A3L6ZWH2</accession>
<dbReference type="Pfam" id="PF08669">
    <property type="entry name" value="GCV_T_C"/>
    <property type="match status" value="1"/>
</dbReference>
<dbReference type="SUPFAM" id="SSF101790">
    <property type="entry name" value="Aminomethyltransferase beta-barrel domain"/>
    <property type="match status" value="1"/>
</dbReference>
<dbReference type="NCBIfam" id="TIGR03317">
    <property type="entry name" value="ygfZ_signature"/>
    <property type="match status" value="1"/>
</dbReference>
<sequence>MTAPSPFLSRQGAVVLPDVADPGVPSHYGNPNIEQRMLVAGEAIVDLSTRGIVSITGEDRLSWLNSMTSAELTRLPVGASSETLFLDPNGRLEYAAGIIDDGVTAWLLVEADDVAPMVAWLTRMKFMMRVEVADRSAEFARIGMMPAQAPLDLAVASPNGVPLVWTDPWRDVVAGGHQYARGEHPSAEWRWTEVLVFRDELTALAAGPLPAAGSLAAEALRVAAWRPRTSTEADEKTIPHELDWLRSAVHLSKGCYRGQETVAKVHNLGHPPRRLVLLHLDGSDSVLPRHGAVVFADRKGEPTAVGAVTTAAMHHELGPIALAVVRRNVDPGARLTVDEDGTAIAAAQQVIVPSDAGAVADVPRLPRLGAVRRTQ</sequence>
<gene>
    <name evidence="4" type="ORF">D9V29_06665</name>
</gene>
<evidence type="ECO:0000313" key="5">
    <source>
        <dbReference type="Proteomes" id="UP000270299"/>
    </source>
</evidence>
<dbReference type="AlphaFoldDB" id="A0A3L6ZWH2"/>
<dbReference type="GO" id="GO:0016226">
    <property type="term" value="P:iron-sulfur cluster assembly"/>
    <property type="evidence" value="ECO:0007669"/>
    <property type="project" value="TreeGrafter"/>
</dbReference>
<dbReference type="PIRSF" id="PIRSF006487">
    <property type="entry name" value="GcvT"/>
    <property type="match status" value="1"/>
</dbReference>
<evidence type="ECO:0000313" key="4">
    <source>
        <dbReference type="EMBL" id="RLP72110.1"/>
    </source>
</evidence>
<evidence type="ECO:0000259" key="3">
    <source>
        <dbReference type="Pfam" id="PF08669"/>
    </source>
</evidence>
<dbReference type="OrthoDB" id="9796287at2"/>
<evidence type="ECO:0000256" key="1">
    <source>
        <dbReference type="ARBA" id="ARBA00022946"/>
    </source>
</evidence>
<dbReference type="InterPro" id="IPR045179">
    <property type="entry name" value="YgfZ/GcvT"/>
</dbReference>
<feature type="domain" description="Aminomethyltransferase C-terminal" evidence="3">
    <location>
        <begin position="273"/>
        <end position="346"/>
    </location>
</feature>
<dbReference type="RefSeq" id="WP_121672551.1">
    <property type="nucleotide sequence ID" value="NZ_BMXM01000005.1"/>
</dbReference>
<dbReference type="EMBL" id="RCUV01000006">
    <property type="protein sequence ID" value="RLP72110.1"/>
    <property type="molecule type" value="Genomic_DNA"/>
</dbReference>
<dbReference type="Proteomes" id="UP000270299">
    <property type="component" value="Unassembled WGS sequence"/>
</dbReference>
<feature type="binding site" evidence="2">
    <location>
        <position position="193"/>
    </location>
    <ligand>
        <name>substrate</name>
    </ligand>
</feature>
<comment type="caution">
    <text evidence="4">The sequence shown here is derived from an EMBL/GenBank/DDBJ whole genome shotgun (WGS) entry which is preliminary data.</text>
</comment>
<name>A0A3L6ZWH2_9MICO</name>
<organism evidence="4 5">
    <name type="scientific">Mycetocola manganoxydans</name>
    <dbReference type="NCBI Taxonomy" id="699879"/>
    <lineage>
        <taxon>Bacteria</taxon>
        <taxon>Bacillati</taxon>
        <taxon>Actinomycetota</taxon>
        <taxon>Actinomycetes</taxon>
        <taxon>Micrococcales</taxon>
        <taxon>Microbacteriaceae</taxon>
        <taxon>Mycetocola</taxon>
    </lineage>
</organism>
<dbReference type="PANTHER" id="PTHR22602:SF0">
    <property type="entry name" value="TRANSFERASE CAF17, MITOCHONDRIAL-RELATED"/>
    <property type="match status" value="1"/>
</dbReference>
<dbReference type="InterPro" id="IPR029043">
    <property type="entry name" value="GcvT/YgfZ_C"/>
</dbReference>
<keyword evidence="1" id="KW-0809">Transit peptide</keyword>
<dbReference type="PANTHER" id="PTHR22602">
    <property type="entry name" value="TRANSFERASE CAF17, MITOCHONDRIAL-RELATED"/>
    <property type="match status" value="1"/>
</dbReference>
<dbReference type="InterPro" id="IPR013977">
    <property type="entry name" value="GcvT_C"/>
</dbReference>
<reference evidence="4 5" key="1">
    <citation type="submission" date="2018-10" db="EMBL/GenBank/DDBJ databases">
        <authorList>
            <person name="Li J."/>
        </authorList>
    </citation>
    <scope>NUCLEOTIDE SEQUENCE [LARGE SCALE GENOMIC DNA]</scope>
    <source>
        <strain evidence="4 5">CCTCC AB209002</strain>
    </source>
</reference>
<dbReference type="InterPro" id="IPR017703">
    <property type="entry name" value="YgfZ/GCV_T_CS"/>
</dbReference>
<dbReference type="InterPro" id="IPR027266">
    <property type="entry name" value="TrmE/GcvT-like"/>
</dbReference>
<protein>
    <submittedName>
        <fullName evidence="4">Folate-binding protein</fullName>
    </submittedName>
</protein>
<dbReference type="SUPFAM" id="SSF103025">
    <property type="entry name" value="Folate-binding domain"/>
    <property type="match status" value="1"/>
</dbReference>
<evidence type="ECO:0000256" key="2">
    <source>
        <dbReference type="PIRSR" id="PIRSR006487-1"/>
    </source>
</evidence>
<proteinExistence type="predicted"/>